<protein>
    <submittedName>
        <fullName evidence="3">Glycoside hydrolase</fullName>
    </submittedName>
</protein>
<keyword evidence="3" id="KW-0378">Hydrolase</keyword>
<dbReference type="OrthoDB" id="9811945at2"/>
<dbReference type="AlphaFoldDB" id="A0A6P1ZKJ4"/>
<dbReference type="GO" id="GO:0005975">
    <property type="term" value="P:carbohydrate metabolic process"/>
    <property type="evidence" value="ECO:0007669"/>
    <property type="project" value="InterPro"/>
</dbReference>
<feature type="domain" description="Glycoside hydrolase family 13 N-terminal" evidence="1">
    <location>
        <begin position="29"/>
        <end position="93"/>
    </location>
</feature>
<dbReference type="Proteomes" id="UP000503251">
    <property type="component" value="Chromosome"/>
</dbReference>
<dbReference type="EMBL" id="CP039543">
    <property type="protein sequence ID" value="QJT10683.1"/>
    <property type="molecule type" value="Genomic_DNA"/>
</dbReference>
<evidence type="ECO:0000313" key="2">
    <source>
        <dbReference type="EMBL" id="QJT10683.1"/>
    </source>
</evidence>
<dbReference type="RefSeq" id="WP_144305086.1">
    <property type="nucleotide sequence ID" value="NZ_CP039543.1"/>
</dbReference>
<dbReference type="GO" id="GO:0004553">
    <property type="term" value="F:hydrolase activity, hydrolyzing O-glycosyl compounds"/>
    <property type="evidence" value="ECO:0007669"/>
    <property type="project" value="InterPro"/>
</dbReference>
<dbReference type="SUPFAM" id="SSF81296">
    <property type="entry name" value="E set domains"/>
    <property type="match status" value="1"/>
</dbReference>
<sequence length="102" mass="11547">MPVSKKYLKSKPVCKVTFKLPKEASEGVDKASLVGDFNDWDKDAAPMKKLKTGGFTLTLDLDVGKEYHYRFLMDGEKWENDWEADKYAYSPYASADNSVVVV</sequence>
<dbReference type="CDD" id="cd07184">
    <property type="entry name" value="E_set_Isoamylase_like_N"/>
    <property type="match status" value="1"/>
</dbReference>
<keyword evidence="5" id="KW-1185">Reference proteome</keyword>
<dbReference type="InterPro" id="IPR004193">
    <property type="entry name" value="Glyco_hydro_13_N"/>
</dbReference>
<dbReference type="Pfam" id="PF02922">
    <property type="entry name" value="CBM_48"/>
    <property type="match status" value="1"/>
</dbReference>
<dbReference type="Gene3D" id="2.60.40.10">
    <property type="entry name" value="Immunoglobulins"/>
    <property type="match status" value="1"/>
</dbReference>
<dbReference type="InterPro" id="IPR014756">
    <property type="entry name" value="Ig_E-set"/>
</dbReference>
<proteinExistence type="predicted"/>
<reference evidence="3 4" key="1">
    <citation type="submission" date="2018-06" db="EMBL/GenBank/DDBJ databases">
        <title>Complete genome of Desulfovibrio marinus P48SEP.</title>
        <authorList>
            <person name="Crispim J.S."/>
            <person name="Vidigal P.M.P."/>
            <person name="Silva L.C.F."/>
            <person name="Araujo L.C."/>
            <person name="Laguardia C.N."/>
            <person name="Dias R.S."/>
            <person name="Sousa M.P."/>
            <person name="Paula S.O."/>
            <person name="Silva C."/>
        </authorList>
    </citation>
    <scope>NUCLEOTIDE SEQUENCE [LARGE SCALE GENOMIC DNA]</scope>
    <source>
        <strain evidence="3 4">P48SEP</strain>
    </source>
</reference>
<dbReference type="InterPro" id="IPR013783">
    <property type="entry name" value="Ig-like_fold"/>
</dbReference>
<evidence type="ECO:0000313" key="4">
    <source>
        <dbReference type="Proteomes" id="UP000434052"/>
    </source>
</evidence>
<evidence type="ECO:0000313" key="5">
    <source>
        <dbReference type="Proteomes" id="UP000503251"/>
    </source>
</evidence>
<organism evidence="3 4">
    <name type="scientific">Oceanidesulfovibrio marinus</name>
    <dbReference type="NCBI Taxonomy" id="370038"/>
    <lineage>
        <taxon>Bacteria</taxon>
        <taxon>Pseudomonadati</taxon>
        <taxon>Thermodesulfobacteriota</taxon>
        <taxon>Desulfovibrionia</taxon>
        <taxon>Desulfovibrionales</taxon>
        <taxon>Desulfovibrionaceae</taxon>
        <taxon>Oceanidesulfovibrio</taxon>
    </lineage>
</organism>
<dbReference type="Proteomes" id="UP000434052">
    <property type="component" value="Unassembled WGS sequence"/>
</dbReference>
<evidence type="ECO:0000313" key="3">
    <source>
        <dbReference type="EMBL" id="TVM34090.1"/>
    </source>
</evidence>
<dbReference type="EMBL" id="QMIF01000005">
    <property type="protein sequence ID" value="TVM34090.1"/>
    <property type="molecule type" value="Genomic_DNA"/>
</dbReference>
<name>A0A6P1ZKJ4_9BACT</name>
<reference evidence="2 5" key="2">
    <citation type="submission" date="2019-04" db="EMBL/GenBank/DDBJ databases">
        <title>Isolation and culture of sulfate reducing bacteria from the cold seep of the South China Sea.</title>
        <authorList>
            <person name="Sun C."/>
            <person name="Liu R."/>
        </authorList>
    </citation>
    <scope>NUCLEOTIDE SEQUENCE [LARGE SCALE GENOMIC DNA]</scope>
    <source>
        <strain evidence="2 5">CS1</strain>
    </source>
</reference>
<accession>A0A6P1ZKJ4</accession>
<evidence type="ECO:0000259" key="1">
    <source>
        <dbReference type="Pfam" id="PF02922"/>
    </source>
</evidence>
<gene>
    <name evidence="3" type="ORF">DQK91_09300</name>
    <name evidence="2" type="ORF">E8L03_17955</name>
</gene>